<evidence type="ECO:0000259" key="2">
    <source>
        <dbReference type="Pfam" id="PF10099"/>
    </source>
</evidence>
<dbReference type="GO" id="GO:0005886">
    <property type="term" value="C:plasma membrane"/>
    <property type="evidence" value="ECO:0007669"/>
    <property type="project" value="InterPro"/>
</dbReference>
<keyword evidence="1" id="KW-0472">Membrane</keyword>
<dbReference type="Proteomes" id="UP000199572">
    <property type="component" value="Unassembled WGS sequence"/>
</dbReference>
<dbReference type="AlphaFoldDB" id="A0A1H9VN76"/>
<organism evidence="3 4">
    <name type="scientific">Pedobacter rhizosphaerae</name>
    <dbReference type="NCBI Taxonomy" id="390241"/>
    <lineage>
        <taxon>Bacteria</taxon>
        <taxon>Pseudomonadati</taxon>
        <taxon>Bacteroidota</taxon>
        <taxon>Sphingobacteriia</taxon>
        <taxon>Sphingobacteriales</taxon>
        <taxon>Sphingobacteriaceae</taxon>
        <taxon>Pedobacter</taxon>
    </lineage>
</organism>
<reference evidence="3 4" key="1">
    <citation type="submission" date="2016-10" db="EMBL/GenBank/DDBJ databases">
        <authorList>
            <person name="de Groot N.N."/>
        </authorList>
    </citation>
    <scope>NUCLEOTIDE SEQUENCE [LARGE SCALE GENOMIC DNA]</scope>
    <source>
        <strain evidence="3 4">DSM 18610</strain>
    </source>
</reference>
<accession>A0A1H9VN76</accession>
<protein>
    <submittedName>
        <fullName evidence="3">Anti-sigma-K factor rskA</fullName>
    </submittedName>
</protein>
<proteinExistence type="predicted"/>
<evidence type="ECO:0000256" key="1">
    <source>
        <dbReference type="SAM" id="Phobius"/>
    </source>
</evidence>
<dbReference type="Pfam" id="PF10099">
    <property type="entry name" value="RskA_C"/>
    <property type="match status" value="1"/>
</dbReference>
<dbReference type="InterPro" id="IPR051474">
    <property type="entry name" value="Anti-sigma-K/W_factor"/>
</dbReference>
<evidence type="ECO:0000313" key="4">
    <source>
        <dbReference type="Proteomes" id="UP000199572"/>
    </source>
</evidence>
<dbReference type="STRING" id="390241.SAMN04488023_14530"/>
<dbReference type="GO" id="GO:0016989">
    <property type="term" value="F:sigma factor antagonist activity"/>
    <property type="evidence" value="ECO:0007669"/>
    <property type="project" value="TreeGrafter"/>
</dbReference>
<keyword evidence="4" id="KW-1185">Reference proteome</keyword>
<dbReference type="GO" id="GO:0006417">
    <property type="term" value="P:regulation of translation"/>
    <property type="evidence" value="ECO:0007669"/>
    <property type="project" value="TreeGrafter"/>
</dbReference>
<sequence>MSVENLKAYIESGVLELYVLGDLSPEEALLVEEMAFQHPEVRDEIAAIEATMEEYAIQNAIAPSEDVETRLFEKLGLTDSKLEDDHFQASATYAEEPKVVLMDNSAGKVRTLRYALVACVALLVISTAALFITYNKLNDAHDQIASLNLDKQKFAGVVRKLEFQNQGLDNIAAMADSKEWATIRMEGQAYSPSSKMKVYWNKKDKSVLINYIAMDLPKADANHEYQLWALVDGKPVSLGVFGSSDSTGKEALVKMQTIEKAQAFAVTLEPTGGSVNPTMDKLTVMGGV</sequence>
<dbReference type="PANTHER" id="PTHR37461:SF1">
    <property type="entry name" value="ANTI-SIGMA-K FACTOR RSKA"/>
    <property type="match status" value="1"/>
</dbReference>
<dbReference type="InterPro" id="IPR018764">
    <property type="entry name" value="RskA_C"/>
</dbReference>
<name>A0A1H9VN76_9SPHI</name>
<keyword evidence="1" id="KW-1133">Transmembrane helix</keyword>
<keyword evidence="1" id="KW-0812">Transmembrane</keyword>
<evidence type="ECO:0000313" key="3">
    <source>
        <dbReference type="EMBL" id="SES22998.1"/>
    </source>
</evidence>
<feature type="transmembrane region" description="Helical" evidence="1">
    <location>
        <begin position="114"/>
        <end position="134"/>
    </location>
</feature>
<dbReference type="EMBL" id="FOGG01000045">
    <property type="protein sequence ID" value="SES22998.1"/>
    <property type="molecule type" value="Genomic_DNA"/>
</dbReference>
<gene>
    <name evidence="3" type="ORF">SAMN04488023_14530</name>
</gene>
<feature type="domain" description="Anti-sigma K factor RskA C-terminal" evidence="2">
    <location>
        <begin position="178"/>
        <end position="278"/>
    </location>
</feature>
<dbReference type="PANTHER" id="PTHR37461">
    <property type="entry name" value="ANTI-SIGMA-K FACTOR RSKA"/>
    <property type="match status" value="1"/>
</dbReference>